<evidence type="ECO:0000256" key="2">
    <source>
        <dbReference type="ARBA" id="ARBA00004593"/>
    </source>
</evidence>
<evidence type="ECO:0000256" key="7">
    <source>
        <dbReference type="ARBA" id="ARBA00022729"/>
    </source>
</evidence>
<keyword evidence="10" id="KW-0106">Calcium</keyword>
<dbReference type="CDD" id="cd03588">
    <property type="entry name" value="CLECT_CSPGs"/>
    <property type="match status" value="1"/>
</dbReference>
<dbReference type="InterPro" id="IPR016187">
    <property type="entry name" value="CTDL_fold"/>
</dbReference>
<keyword evidence="14" id="KW-0966">Cell projection</keyword>
<dbReference type="InterPro" id="IPR000436">
    <property type="entry name" value="Sushi_SCR_CCP_dom"/>
</dbReference>
<gene>
    <name evidence="33" type="primary">VCAN</name>
</gene>
<evidence type="ECO:0000256" key="1">
    <source>
        <dbReference type="ARBA" id="ARBA00004504"/>
    </source>
</evidence>
<keyword evidence="12 22" id="KW-1015">Disulfide bond</keyword>
<dbReference type="CDD" id="cd03520">
    <property type="entry name" value="Link_domain_CSPGs_modules_2_4"/>
    <property type="match status" value="1"/>
</dbReference>
<dbReference type="Pfam" id="PF00008">
    <property type="entry name" value="EGF"/>
    <property type="match status" value="2"/>
</dbReference>
<dbReference type="PANTHER" id="PTHR22804:SF6">
    <property type="entry name" value="VERSICAN CORE PROTEIN"/>
    <property type="match status" value="1"/>
</dbReference>
<evidence type="ECO:0000256" key="4">
    <source>
        <dbReference type="ARBA" id="ARBA00022530"/>
    </source>
</evidence>
<keyword evidence="7 26" id="KW-0732">Signal</keyword>
<dbReference type="SMART" id="SM00034">
    <property type="entry name" value="CLECT"/>
    <property type="match status" value="1"/>
</dbReference>
<dbReference type="SMART" id="SM00181">
    <property type="entry name" value="EGF"/>
    <property type="match status" value="2"/>
</dbReference>
<evidence type="ECO:0000259" key="28">
    <source>
        <dbReference type="PROSITE" id="PS50041"/>
    </source>
</evidence>
<dbReference type="Pfam" id="PF00084">
    <property type="entry name" value="Sushi"/>
    <property type="match status" value="1"/>
</dbReference>
<dbReference type="SUPFAM" id="SSF57196">
    <property type="entry name" value="EGF/Laminin"/>
    <property type="match status" value="1"/>
</dbReference>
<feature type="domain" description="Link" evidence="31">
    <location>
        <begin position="250"/>
        <end position="346"/>
    </location>
</feature>
<evidence type="ECO:0000256" key="22">
    <source>
        <dbReference type="PROSITE-ProRule" id="PRU00076"/>
    </source>
</evidence>
<dbReference type="PROSITE" id="PS01241">
    <property type="entry name" value="LINK_1"/>
    <property type="match status" value="2"/>
</dbReference>
<dbReference type="SMART" id="SM00445">
    <property type="entry name" value="LINK"/>
    <property type="match status" value="2"/>
</dbReference>
<feature type="disulfide bond" evidence="23">
    <location>
        <begin position="3468"/>
        <end position="3511"/>
    </location>
</feature>
<dbReference type="Pfam" id="PF00059">
    <property type="entry name" value="Lectin_C"/>
    <property type="match status" value="1"/>
</dbReference>
<dbReference type="InterPro" id="IPR013783">
    <property type="entry name" value="Ig-like_fold"/>
</dbReference>
<proteinExistence type="predicted"/>
<keyword evidence="4" id="KW-0272">Extracellular matrix</keyword>
<dbReference type="SUPFAM" id="SSF57535">
    <property type="entry name" value="Complement control module/SCR domain"/>
    <property type="match status" value="1"/>
</dbReference>
<evidence type="ECO:0000256" key="24">
    <source>
        <dbReference type="PROSITE-ProRule" id="PRU00323"/>
    </source>
</evidence>
<dbReference type="Pfam" id="PF07686">
    <property type="entry name" value="V-set"/>
    <property type="match status" value="1"/>
</dbReference>
<evidence type="ECO:0000256" key="20">
    <source>
        <dbReference type="ARBA" id="ARBA00044263"/>
    </source>
</evidence>
<dbReference type="InterPro" id="IPR050691">
    <property type="entry name" value="Hyaluronan_bind_Proteoglycan"/>
</dbReference>
<evidence type="ECO:0000256" key="11">
    <source>
        <dbReference type="ARBA" id="ARBA00022974"/>
    </source>
</evidence>
<feature type="signal peptide" evidence="26">
    <location>
        <begin position="1"/>
        <end position="26"/>
    </location>
</feature>
<dbReference type="RefSeq" id="XP_067171263.1">
    <property type="nucleotide sequence ID" value="XM_067315162.1"/>
</dbReference>
<dbReference type="InterPro" id="IPR018378">
    <property type="entry name" value="C-type_lectin_CS"/>
</dbReference>
<feature type="region of interest" description="Disordered" evidence="25">
    <location>
        <begin position="2507"/>
        <end position="2533"/>
    </location>
</feature>
<evidence type="ECO:0000313" key="33">
    <source>
        <dbReference type="RefSeq" id="XP_067171263.1"/>
    </source>
</evidence>
<dbReference type="PROSITE" id="PS50041">
    <property type="entry name" value="C_TYPE_LECTIN_2"/>
    <property type="match status" value="1"/>
</dbReference>
<dbReference type="Pfam" id="PF00193">
    <property type="entry name" value="Xlink"/>
    <property type="match status" value="2"/>
</dbReference>
<keyword evidence="5 22" id="KW-0245">EGF-like domain</keyword>
<dbReference type="PROSITE" id="PS00615">
    <property type="entry name" value="C_TYPE_LECTIN_1"/>
    <property type="match status" value="1"/>
</dbReference>
<evidence type="ECO:0000256" key="16">
    <source>
        <dbReference type="ARBA" id="ARBA00023319"/>
    </source>
</evidence>
<feature type="disulfide bond" evidence="23">
    <location>
        <begin position="3497"/>
        <end position="3524"/>
    </location>
</feature>
<organism evidence="32 33">
    <name type="scientific">Apteryx mantelli</name>
    <name type="common">North Island brown kiwi</name>
    <dbReference type="NCBI Taxonomy" id="2696672"/>
    <lineage>
        <taxon>Eukaryota</taxon>
        <taxon>Metazoa</taxon>
        <taxon>Chordata</taxon>
        <taxon>Craniata</taxon>
        <taxon>Vertebrata</taxon>
        <taxon>Euteleostomi</taxon>
        <taxon>Archelosauria</taxon>
        <taxon>Archosauria</taxon>
        <taxon>Dinosauria</taxon>
        <taxon>Saurischia</taxon>
        <taxon>Theropoda</taxon>
        <taxon>Coelurosauria</taxon>
        <taxon>Aves</taxon>
        <taxon>Palaeognathae</taxon>
        <taxon>Apterygiformes</taxon>
        <taxon>Apterygidae</taxon>
        <taxon>Apteryx</taxon>
    </lineage>
</organism>
<comment type="caution">
    <text evidence="22">Lacks conserved residue(s) required for the propagation of feature annotation.</text>
</comment>
<keyword evidence="8" id="KW-0430">Lectin</keyword>
<evidence type="ECO:0000256" key="14">
    <source>
        <dbReference type="ARBA" id="ARBA00023273"/>
    </source>
</evidence>
<dbReference type="PRINTS" id="PR01265">
    <property type="entry name" value="LINKMODULE"/>
</dbReference>
<dbReference type="PROSITE" id="PS50963">
    <property type="entry name" value="LINK_2"/>
    <property type="match status" value="2"/>
</dbReference>
<keyword evidence="16" id="KW-0393">Immunoglobulin domain</keyword>
<dbReference type="PROSITE" id="PS01187">
    <property type="entry name" value="EGF_CA"/>
    <property type="match status" value="1"/>
</dbReference>
<feature type="compositionally biased region" description="Basic and acidic residues" evidence="25">
    <location>
        <begin position="2432"/>
        <end position="2445"/>
    </location>
</feature>
<dbReference type="PROSITE" id="PS00022">
    <property type="entry name" value="EGF_1"/>
    <property type="match status" value="2"/>
</dbReference>
<evidence type="ECO:0000256" key="25">
    <source>
        <dbReference type="SAM" id="MobiDB-lite"/>
    </source>
</evidence>
<evidence type="ECO:0000256" key="12">
    <source>
        <dbReference type="ARBA" id="ARBA00023157"/>
    </source>
</evidence>
<feature type="disulfide bond" evidence="24">
    <location>
        <begin position="195"/>
        <end position="216"/>
    </location>
</feature>
<evidence type="ECO:0000259" key="31">
    <source>
        <dbReference type="PROSITE" id="PS50963"/>
    </source>
</evidence>
<dbReference type="InterPro" id="IPR013106">
    <property type="entry name" value="Ig_V-set"/>
</dbReference>
<feature type="compositionally biased region" description="Basic and acidic residues" evidence="25">
    <location>
        <begin position="1208"/>
        <end position="1221"/>
    </location>
</feature>
<dbReference type="SMART" id="SM00409">
    <property type="entry name" value="IG"/>
    <property type="match status" value="1"/>
</dbReference>
<dbReference type="SMART" id="SM00032">
    <property type="entry name" value="CCP"/>
    <property type="match status" value="1"/>
</dbReference>
<feature type="region of interest" description="Disordered" evidence="25">
    <location>
        <begin position="1203"/>
        <end position="1225"/>
    </location>
</feature>
<feature type="compositionally biased region" description="Low complexity" evidence="25">
    <location>
        <begin position="1125"/>
        <end position="1134"/>
    </location>
</feature>
<feature type="domain" description="Sushi" evidence="30">
    <location>
        <begin position="3466"/>
        <end position="3526"/>
    </location>
</feature>
<dbReference type="InterPro" id="IPR000742">
    <property type="entry name" value="EGF"/>
</dbReference>
<dbReference type="PROSITE" id="PS50835">
    <property type="entry name" value="IG_LIKE"/>
    <property type="match status" value="1"/>
</dbReference>
<dbReference type="PROSITE" id="PS01186">
    <property type="entry name" value="EGF_2"/>
    <property type="match status" value="1"/>
</dbReference>
<evidence type="ECO:0000256" key="13">
    <source>
        <dbReference type="ARBA" id="ARBA00023180"/>
    </source>
</evidence>
<feature type="region of interest" description="Disordered" evidence="25">
    <location>
        <begin position="2259"/>
        <end position="2288"/>
    </location>
</feature>
<feature type="domain" description="EGF-like" evidence="27">
    <location>
        <begin position="3299"/>
        <end position="3335"/>
    </location>
</feature>
<dbReference type="Gene3D" id="2.60.40.10">
    <property type="entry name" value="Immunoglobulins"/>
    <property type="match status" value="1"/>
</dbReference>
<dbReference type="SMART" id="SM00179">
    <property type="entry name" value="EGF_CA"/>
    <property type="match status" value="2"/>
</dbReference>
<feature type="domain" description="Ig-like" evidence="29">
    <location>
        <begin position="22"/>
        <end position="143"/>
    </location>
</feature>
<keyword evidence="9" id="KW-0677">Repeat</keyword>
<dbReference type="InterPro" id="IPR016186">
    <property type="entry name" value="C-type_lectin-like/link_sf"/>
</dbReference>
<feature type="compositionally biased region" description="Basic and acidic residues" evidence="25">
    <location>
        <begin position="2507"/>
        <end position="2516"/>
    </location>
</feature>
<dbReference type="InterPro" id="IPR000538">
    <property type="entry name" value="Link_dom"/>
</dbReference>
<keyword evidence="3" id="KW-0964">Secreted</keyword>
<feature type="region of interest" description="Disordered" evidence="25">
    <location>
        <begin position="2421"/>
        <end position="2445"/>
    </location>
</feature>
<feature type="region of interest" description="Disordered" evidence="25">
    <location>
        <begin position="513"/>
        <end position="562"/>
    </location>
</feature>
<name>A0ABM4G237_9AVES</name>
<evidence type="ECO:0000256" key="23">
    <source>
        <dbReference type="PROSITE-ProRule" id="PRU00302"/>
    </source>
</evidence>
<dbReference type="CDD" id="cd00033">
    <property type="entry name" value="CCP"/>
    <property type="match status" value="1"/>
</dbReference>
<dbReference type="PANTHER" id="PTHR22804">
    <property type="entry name" value="AGGRECAN/VERSICAN PROTEOGLYCAN"/>
    <property type="match status" value="1"/>
</dbReference>
<dbReference type="SUPFAM" id="SSF56436">
    <property type="entry name" value="C-type lectin-like"/>
    <property type="match status" value="3"/>
</dbReference>
<feature type="region of interest" description="Disordered" evidence="25">
    <location>
        <begin position="3116"/>
        <end position="3136"/>
    </location>
</feature>
<dbReference type="InterPro" id="IPR007110">
    <property type="entry name" value="Ig-like_dom"/>
</dbReference>
<accession>A0ABM4G237</accession>
<keyword evidence="32" id="KW-1185">Reference proteome</keyword>
<feature type="domain" description="EGF-like" evidence="27">
    <location>
        <begin position="3261"/>
        <end position="3297"/>
    </location>
</feature>
<reference evidence="33" key="1">
    <citation type="submission" date="2025-08" db="UniProtKB">
        <authorList>
            <consortium name="RefSeq"/>
        </authorList>
    </citation>
    <scope>IDENTIFICATION</scope>
    <source>
        <tissue evidence="33">Blood</tissue>
    </source>
</reference>
<dbReference type="Gene3D" id="3.10.100.10">
    <property type="entry name" value="Mannose-Binding Protein A, subunit A"/>
    <property type="match status" value="3"/>
</dbReference>
<feature type="disulfide bond" evidence="22">
    <location>
        <begin position="3287"/>
        <end position="3296"/>
    </location>
</feature>
<dbReference type="InterPro" id="IPR001881">
    <property type="entry name" value="EGF-like_Ca-bd_dom"/>
</dbReference>
<evidence type="ECO:0000256" key="8">
    <source>
        <dbReference type="ARBA" id="ARBA00022734"/>
    </source>
</evidence>
<evidence type="ECO:0000256" key="19">
    <source>
        <dbReference type="ARBA" id="ARBA00044230"/>
    </source>
</evidence>
<dbReference type="InterPro" id="IPR000152">
    <property type="entry name" value="EGF-type_Asp/Asn_hydroxyl_site"/>
</dbReference>
<evidence type="ECO:0000256" key="15">
    <source>
        <dbReference type="ARBA" id="ARBA00023290"/>
    </source>
</evidence>
<feature type="domain" description="C-type lectin" evidence="28">
    <location>
        <begin position="3348"/>
        <end position="3462"/>
    </location>
</feature>
<dbReference type="PROSITE" id="PS50026">
    <property type="entry name" value="EGF_3"/>
    <property type="match status" value="2"/>
</dbReference>
<evidence type="ECO:0000256" key="6">
    <source>
        <dbReference type="ARBA" id="ARBA00022659"/>
    </source>
</evidence>
<evidence type="ECO:0000259" key="27">
    <source>
        <dbReference type="PROSITE" id="PS50026"/>
    </source>
</evidence>
<evidence type="ECO:0000256" key="5">
    <source>
        <dbReference type="ARBA" id="ARBA00022536"/>
    </source>
</evidence>
<keyword evidence="6 23" id="KW-0768">Sushi</keyword>
<dbReference type="InterPro" id="IPR018097">
    <property type="entry name" value="EGF_Ca-bd_CS"/>
</dbReference>
<evidence type="ECO:0000256" key="9">
    <source>
        <dbReference type="ARBA" id="ARBA00022737"/>
    </source>
</evidence>
<evidence type="ECO:0000256" key="21">
    <source>
        <dbReference type="ARBA" id="ARBA00044266"/>
    </source>
</evidence>
<dbReference type="GeneID" id="106482775"/>
<dbReference type="InterPro" id="IPR003599">
    <property type="entry name" value="Ig_sub"/>
</dbReference>
<dbReference type="Proteomes" id="UP001652627">
    <property type="component" value="Chromosome Z"/>
</dbReference>
<feature type="region of interest" description="Disordered" evidence="25">
    <location>
        <begin position="831"/>
        <end position="859"/>
    </location>
</feature>
<dbReference type="CDD" id="cd00054">
    <property type="entry name" value="EGF_CA"/>
    <property type="match status" value="2"/>
</dbReference>
<feature type="disulfide bond" evidence="24">
    <location>
        <begin position="293"/>
        <end position="314"/>
    </location>
</feature>
<keyword evidence="15" id="KW-0373">Hyaluronic acid</keyword>
<comment type="function">
    <text evidence="17">May play a role in intercellular signaling and in connecting cells with the extracellular matrix. May take part in the regulation of cell motility, growth and differentiation. Binds hyaluronic acid.</text>
</comment>
<dbReference type="Gene3D" id="2.10.70.10">
    <property type="entry name" value="Complement Module, domain 1"/>
    <property type="match status" value="1"/>
</dbReference>
<feature type="compositionally biased region" description="Polar residues" evidence="25">
    <location>
        <begin position="2517"/>
        <end position="2529"/>
    </location>
</feature>
<dbReference type="InterPro" id="IPR036179">
    <property type="entry name" value="Ig-like_dom_sf"/>
</dbReference>
<feature type="region of interest" description="Disordered" evidence="25">
    <location>
        <begin position="1095"/>
        <end position="1143"/>
    </location>
</feature>
<dbReference type="PROSITE" id="PS00010">
    <property type="entry name" value="ASX_HYDROXYL"/>
    <property type="match status" value="1"/>
</dbReference>
<dbReference type="CDD" id="cd03517">
    <property type="entry name" value="Link_domain_CSPGs_modules_1_3"/>
    <property type="match status" value="1"/>
</dbReference>
<keyword evidence="11" id="KW-0654">Proteoglycan</keyword>
<dbReference type="Gene3D" id="2.10.25.10">
    <property type="entry name" value="Laminin"/>
    <property type="match status" value="2"/>
</dbReference>
<evidence type="ECO:0000313" key="32">
    <source>
        <dbReference type="Proteomes" id="UP001652627"/>
    </source>
</evidence>
<evidence type="ECO:0000256" key="17">
    <source>
        <dbReference type="ARBA" id="ARBA00043896"/>
    </source>
</evidence>
<dbReference type="InterPro" id="IPR033987">
    <property type="entry name" value="CSPG_CTLD"/>
</dbReference>
<comment type="subcellular location">
    <subcellularLocation>
        <location evidence="1">Cell projection</location>
        <location evidence="1">Cilium</location>
        <location evidence="1">Photoreceptor outer segment</location>
    </subcellularLocation>
    <subcellularLocation>
        <location evidence="2">Secreted</location>
        <location evidence="2">Extracellular space</location>
        <location evidence="2">Extracellular matrix</location>
        <location evidence="2">Interphotoreceptor matrix</location>
    </subcellularLocation>
</comment>
<feature type="region of interest" description="Disordered" evidence="25">
    <location>
        <begin position="1373"/>
        <end position="1400"/>
    </location>
</feature>
<dbReference type="InterPro" id="IPR035976">
    <property type="entry name" value="Sushi/SCR/CCP_sf"/>
</dbReference>
<feature type="region of interest" description="Disordered" evidence="25">
    <location>
        <begin position="2052"/>
        <end position="2071"/>
    </location>
</feature>
<protein>
    <recommendedName>
        <fullName evidence="18">Versican core protein</fullName>
    </recommendedName>
    <alternativeName>
        <fullName evidence="19">Chondroitin sulfate proteoglycan core protein 2</fullName>
    </alternativeName>
    <alternativeName>
        <fullName evidence="20">Large fibroblast proteoglycan</fullName>
    </alternativeName>
    <alternativeName>
        <fullName evidence="21">PG-M</fullName>
    </alternativeName>
</protein>
<feature type="domain" description="Link" evidence="31">
    <location>
        <begin position="149"/>
        <end position="244"/>
    </location>
</feature>
<feature type="compositionally biased region" description="Polar residues" evidence="25">
    <location>
        <begin position="841"/>
        <end position="858"/>
    </location>
</feature>
<dbReference type="SUPFAM" id="SSF48726">
    <property type="entry name" value="Immunoglobulin"/>
    <property type="match status" value="1"/>
</dbReference>
<evidence type="ECO:0000259" key="29">
    <source>
        <dbReference type="PROSITE" id="PS50835"/>
    </source>
</evidence>
<evidence type="ECO:0000256" key="18">
    <source>
        <dbReference type="ARBA" id="ARBA00044099"/>
    </source>
</evidence>
<sequence>MLLNIKSILWMCSTLVVTYMLPKVKAEKKTLVKGSLSGTSVLPCFFSTTPTIASSYAAEYLRIKWSKVELDKNGKDAKETTVLVAQNGNIKIGQNYKDRVSVPTHSEETGDASLTFSKLRASDAGVYRCDVMYGVEDTQGIVSLAVDGVVFHYRAATSRYTLNFTQAQQTCLDNGAVIASPEQLKAAYEDGFEQCDAGWLSDQTVRYPIRHPRIGCFGDKMGKKGVRTYGRRFPNETYDVYCYVEHMKDEVVHVSVPEKLTFEEAKELCQKRDGVLASVGNLYVAWRNGFDQCDYGWLADGSVRYPASVARPQCGGGLLGVRTLYRYENQTGFPYPDSKFDAYCYERKKVIPESTTVKLGTSLKTASDSVKPSSAKVTLKPPGFEASVTEVAVTKTRVPDLGKTTLEIEEDTEITTGLAEKEREVEVLIENIKLSTVLPQTVTDGEISTYDTLGRTQYDVSPSLTESTSAALELEHTYSEAELPEEQGRSESIKDAFLTSVIFQDSTTVAKSSAGSWEDIETGDSKKHDADDQTEQIEVGPMMTPTDSLVPTSRRGFPRTGTSVSLTKEKNYLGTQSTKEPTKKSMEAKSDKKLTTVVIPKALFTDQYDLTAEGEGSKSMYTDMPDRISGMVTSSIPESDVPAVSETFSDEHVVTTGQFSTADESTPSVKFSSSATLFDDNEASAEGSREDLKDVQPTMSSGIPVSFSLSAVNQTGSEAITLPGSTASPQSFGEGVTSIIHSSQQTEGSAVSEEQEKTKEPEVRTIEVTIPYVTTVLPASVTAESEGHFASEKFTPTPPVSSVWLLTEKDQEYITKESSHIKRINELDTEDGVSGMEPISSPGQITERTRSPGATGSEITDEIKISIKPMETKGDEEAVSADFDQSKDITRVFPTSSSSDLELITVSKISVDEGSATIKPFRSSSDTELATAMPTVMEVTEHEGYETSGYILRMSIPTPEVEQREATEKSVATPADEDISTTEMEVSKYTVTEEDQTSIATVTEEESLATLQDIEGTPSVGFVGTKESVFTGVTKIGTTVAQKEHDTSVVPVTVESGITRDMQIIDQTTFDGVIHTEATETTAKDSEVFLEKLSTKGQDMEPDTSTDSTLPVTSVQIHEQKTTSESESSQSTVQEKQDETGSAYDEIYPATEVSVPAVKLTDYGRVLGPVEASTGTGHLTVTSKAATATDQEEKITEAMSVTAGTQAKADERRGTPVREEDSSVVSWESVLPPHTVPTGQSTAENVTLLTLGISPSQTLEGSGVSEEPEEIKPVTVSASTTEKTILSDVTAFSISAVHNIQPTSASKPFVTPKSPRIILEDDEAVTSSDIIIIDESISPSKATTDDDLTGKMSEPEIDNEYFTSSTATAVARPTVPPKVKEATEALQPQEVSPSTSSPDSGTDIRLYVIQITGNDTDHPVNEFLDLLNRHMLPHAIDEPHIDAESPQTEPCTSDPVQDSSEYIGSYILDPFFPNFIEFEEEEDCENTTDVTTPPALQFINGKQQVTSAPKSTKAEEARSDQIESVAHSKNVTFSQINETNTFIISETEASGTRKPSKAGEITGAFEVTQPTADVAMLEPVYSGESEASTTDKSVEITSSYEQSLQKTEVTVTWPRTEESSTKDTKNLLLVTSESSGDGSTESDLSSSVFSEIVTISRKEDDEKNSGVTSAPNAVTVESSAITAPLDAVFDTATVGIGMKDLIPEEGTSAPGDHYKSTVQLDTRSPAEGLLETRSHTERPEMSASSFIVTEGSGDVEEDITITSAMTKETAVTEKLSVQDSSLGSGTLLPTKNSVTDLGIISSLARGTSSLYSAFDQSSGVTVPPKSRPITEKVVASSIVTKNKTEDEKEMQTTVYSAKENSTSAAEGKSELNELESTTNEVRTVSQEPTTLRETVPVTNTVHSEIKNVTTIPLLKEKRLFINEGSAEEPADIFSGGPTRKVVSTDSPFIDPGSGDIDIIIESATLTSVPSRSVTETQTEKQEGKVYSIDASLKNTTVEYEEHTRSDKLAISALSTGSDDLMKEAGVVSQMSQNIFSTGNPGEQKQETEATYAVPSQVKSSPGSRKEVTSHVTPGVKTKYLQIGEVTSSPESVVKNTPPDIMVTHGIGSIKAAAESTESKNEKDGSSTVALDKILLIELGSGEEFKGDSSTTKLISNGPTEKILVTHFPFTDQGSGEAETVTESFTKTTFSPARRPEVQENYDKEVVSMPSADYAFITEPDELVTSTEHEVTTMRIVTDIKMEEKTVDEVTTRAFTTQLLLEEDTRSGENRPISPKATESSEETTKDPFFKSTQSKLEHLEFLNVPTVRPYSGEKKLETESVKKKSLPFNDDRVTESVKFESKYISSSVTDTEGENELGQKVFPTEDIPRLLLTPKEDKLTNNEITGDLLLSGGGSGDDLTVITSIVPLAVKDITSTLSPKTFHPANEGSKLSTDKTQDFERRSTESNIEVDKEVTSVVKELVSETTDSMLSSSPALTEEHSKSFGSEEVKEIKQYFVVIEEPHTKETNYRKGENETYRTTTTSRAVSQEETSHLPIRDGVTPASVLISGTPSLEIEESLITSTTKMPSRVLPESSGEGSGWVDVSDSFSSDTFTHLSTPPMAKVELNPSSSVPGEVYSEVMATEASIDGSQTAITGLSPLITEEKEIVTNPTAAQSRTTTSEELTSDNGIYEKNIPVFGDKRNVVLNVSVYGDITLIEERLEFTTVKTTIIDMDHSTSMPEDIISVQTVANPAIQSTYSSDDSMKVEMEKYYSTTNFSLNKEKSLGSGDGLSLTTSSQPINSESVTAEHRLKSNDKDLGSGDAMEVTTETFLTTSELGIFLPTVPSLASPRVPHESKETEFVTKHVTLASTTEDTYELNTSANNQVIADRSETISISSISGMGQEELDDEKPVIPSLGPDLTTETEQALTTNMLDVSIVTTQRTSPHLTASSSKKEEKHPTIYIDTKRTSTESEETGSVRFYSVPQSPKSSVTVQLVNGVSEYPEVIIPSTLSSKDLDQSNHSSEQTFKEVNSDIAATYKPPTTEFLDKTEFLDSRLGFSPEPESESTTTESISHFSRLVTDKTEEMIETSVTDLVVEEEATVSGDSPSIHVFPTAFLSFGETVSTDVPKVSTIKVETSSERVEEPSQEDDNSNEREISWLFSTPVLGLPDSVGGRGFKPEQEAVTMLTSSSQPLHRSMETQSAFFVQEETTTISFNIATNNTAPGNNPYQNKQTTISSEELNTVELVTSSFSLPEVTNGSDFQIGTSVGSVEGTAVQIPGQDPCKSNPCLNGGTCYPRGSFYICTCLPGFNGEQCELDIDECQSNPCRNGATCIDGLNTFTCVCLPSYIGALCEQDTETCDYGWHKFQGQCYKYFAHRRTWDTAERECRLQGAHLTSILSHEEQIFVNRIGHDYQWIGLNDKMFERDFRWTDGSPLQYENWRPNQPDSFFSAGEDCVVIIWHENGQWNDVPCNYHLTYTCKKGTVACGQPPVVENAKTFGKMKPRYEINSLIRYHCKDGFIQRHIPTIRCQGNGRWDMPKITCMNPSTYQRTYSKKYYYKHSSSAKGTSLNSSKHYHRWIRTWQDSRR</sequence>
<feature type="region of interest" description="Disordered" evidence="25">
    <location>
        <begin position="1858"/>
        <end position="1878"/>
    </location>
</feature>
<evidence type="ECO:0000256" key="3">
    <source>
        <dbReference type="ARBA" id="ARBA00022525"/>
    </source>
</evidence>
<feature type="compositionally biased region" description="Polar residues" evidence="25">
    <location>
        <begin position="1103"/>
        <end position="1117"/>
    </location>
</feature>
<feature type="disulfide bond" evidence="22">
    <location>
        <begin position="3325"/>
        <end position="3334"/>
    </location>
</feature>
<evidence type="ECO:0000256" key="26">
    <source>
        <dbReference type="SAM" id="SignalP"/>
    </source>
</evidence>
<dbReference type="PROSITE" id="PS50923">
    <property type="entry name" value="SUSHI"/>
    <property type="match status" value="1"/>
</dbReference>
<evidence type="ECO:0000259" key="30">
    <source>
        <dbReference type="PROSITE" id="PS50923"/>
    </source>
</evidence>
<evidence type="ECO:0000256" key="10">
    <source>
        <dbReference type="ARBA" id="ARBA00022837"/>
    </source>
</evidence>
<dbReference type="InterPro" id="IPR001304">
    <property type="entry name" value="C-type_lectin-like"/>
</dbReference>
<feature type="chain" id="PRO_5045939405" description="Versican core protein" evidence="26">
    <location>
        <begin position="27"/>
        <end position="3569"/>
    </location>
</feature>
<keyword evidence="13" id="KW-0325">Glycoprotein</keyword>
<dbReference type="SMART" id="SM00406">
    <property type="entry name" value="IGv"/>
    <property type="match status" value="1"/>
</dbReference>